<gene>
    <name evidence="1" type="ORF">MPL1_05494</name>
</gene>
<dbReference type="eggNOG" id="COG0695">
    <property type="taxonomic scope" value="Bacteria"/>
</dbReference>
<keyword evidence="2" id="KW-1185">Reference proteome</keyword>
<dbReference type="InterPro" id="IPR008554">
    <property type="entry name" value="Glutaredoxin-like"/>
</dbReference>
<protein>
    <submittedName>
        <fullName evidence="1">Glutaredoxin-like protein</fullName>
    </submittedName>
</protein>
<dbReference type="RefSeq" id="WP_009726104.1">
    <property type="nucleotide sequence ID" value="NZ_APHR01000027.1"/>
</dbReference>
<dbReference type="AlphaFoldDB" id="M7P1G0"/>
<dbReference type="EMBL" id="APHR01000027">
    <property type="protein sequence ID" value="EMR13316.1"/>
    <property type="molecule type" value="Genomic_DNA"/>
</dbReference>
<dbReference type="Gene3D" id="3.40.30.10">
    <property type="entry name" value="Glutaredoxin"/>
    <property type="match status" value="1"/>
</dbReference>
<comment type="caution">
    <text evidence="1">The sequence shown here is derived from an EMBL/GenBank/DDBJ whole genome shotgun (WGS) entry which is preliminary data.</text>
</comment>
<organism evidence="1 2">
    <name type="scientific">Methylophaga lonarensis MPL</name>
    <dbReference type="NCBI Taxonomy" id="1286106"/>
    <lineage>
        <taxon>Bacteria</taxon>
        <taxon>Pseudomonadati</taxon>
        <taxon>Pseudomonadota</taxon>
        <taxon>Gammaproteobacteria</taxon>
        <taxon>Thiotrichales</taxon>
        <taxon>Piscirickettsiaceae</taxon>
        <taxon>Methylophaga</taxon>
    </lineage>
</organism>
<reference evidence="1 2" key="1">
    <citation type="journal article" date="2013" name="Genome Announc.">
        <title>Draft Genome Sequence of Methylophaga lonarensis MPLT, a Haloalkaliphilic (Non-Methane-Utilizing) Methylotroph.</title>
        <authorList>
            <person name="Shetty S.A."/>
            <person name="Marathe N.P."/>
            <person name="Munot H."/>
            <person name="Antony C.P."/>
            <person name="Dhotre D.P."/>
            <person name="Murrell J.C."/>
            <person name="Shouche Y.S."/>
        </authorList>
    </citation>
    <scope>NUCLEOTIDE SEQUENCE [LARGE SCALE GENOMIC DNA]</scope>
    <source>
        <strain evidence="1 2">MPL</strain>
    </source>
</reference>
<proteinExistence type="predicted"/>
<evidence type="ECO:0000313" key="1">
    <source>
        <dbReference type="EMBL" id="EMR13316.1"/>
    </source>
</evidence>
<sequence>MIKLQLFTTAGCHLCELAEQTIHNAGLSPDYQLELVEIGDNDQLVEQYGIRIPVLRSGKGHELNWPFDEDAILAFLNMDARV</sequence>
<dbReference type="OrthoDB" id="8537427at2"/>
<dbReference type="InterPro" id="IPR036249">
    <property type="entry name" value="Thioredoxin-like_sf"/>
</dbReference>
<dbReference type="Pfam" id="PF05768">
    <property type="entry name" value="Glrx-like"/>
    <property type="match status" value="1"/>
</dbReference>
<evidence type="ECO:0000313" key="2">
    <source>
        <dbReference type="Proteomes" id="UP000012019"/>
    </source>
</evidence>
<accession>M7P1G0</accession>
<name>M7P1G0_9GAMM</name>
<dbReference type="PATRIC" id="fig|1286106.3.peg.1102"/>
<dbReference type="Proteomes" id="UP000012019">
    <property type="component" value="Unassembled WGS sequence"/>
</dbReference>
<dbReference type="STRING" id="1286106.MPL1_05494"/>
<dbReference type="SUPFAM" id="SSF52833">
    <property type="entry name" value="Thioredoxin-like"/>
    <property type="match status" value="1"/>
</dbReference>